<dbReference type="InterPro" id="IPR029063">
    <property type="entry name" value="SAM-dependent_MTases_sf"/>
</dbReference>
<organism evidence="5 6">
    <name type="scientific">Pseudoduganella violacea</name>
    <dbReference type="NCBI Taxonomy" id="1715466"/>
    <lineage>
        <taxon>Bacteria</taxon>
        <taxon>Pseudomonadati</taxon>
        <taxon>Pseudomonadota</taxon>
        <taxon>Betaproteobacteria</taxon>
        <taxon>Burkholderiales</taxon>
        <taxon>Oxalobacteraceae</taxon>
        <taxon>Telluria group</taxon>
        <taxon>Pseudoduganella</taxon>
    </lineage>
</organism>
<dbReference type="GO" id="GO:0008170">
    <property type="term" value="F:N-methyltransferase activity"/>
    <property type="evidence" value="ECO:0007669"/>
    <property type="project" value="InterPro"/>
</dbReference>
<comment type="similarity">
    <text evidence="3">Belongs to the N(4)/N(6)-methyltransferase family.</text>
</comment>
<evidence type="ECO:0000256" key="2">
    <source>
        <dbReference type="ARBA" id="ARBA00022679"/>
    </source>
</evidence>
<dbReference type="InterPro" id="IPR001091">
    <property type="entry name" value="RM_Methyltransferase"/>
</dbReference>
<protein>
    <recommendedName>
        <fullName evidence="3">Methyltransferase</fullName>
        <ecNumber evidence="3">2.1.1.-</ecNumber>
    </recommendedName>
</protein>
<proteinExistence type="inferred from homology"/>
<dbReference type="Pfam" id="PF01555">
    <property type="entry name" value="N6_N4_Mtase"/>
    <property type="match status" value="1"/>
</dbReference>
<reference evidence="5 6" key="1">
    <citation type="submission" date="2020-08" db="EMBL/GenBank/DDBJ databases">
        <title>Genomic Encyclopedia of Type Strains, Phase III (KMG-III): the genomes of soil and plant-associated and newly described type strains.</title>
        <authorList>
            <person name="Whitman W."/>
        </authorList>
    </citation>
    <scope>NUCLEOTIDE SEQUENCE [LARGE SCALE GENOMIC DNA]</scope>
    <source>
        <strain evidence="5 6">CECT 8897</strain>
    </source>
</reference>
<dbReference type="SUPFAM" id="SSF53335">
    <property type="entry name" value="S-adenosyl-L-methionine-dependent methyltransferases"/>
    <property type="match status" value="1"/>
</dbReference>
<dbReference type="EC" id="2.1.1.-" evidence="3"/>
<comment type="caution">
    <text evidence="5">The sequence shown here is derived from an EMBL/GenBank/DDBJ whole genome shotgun (WGS) entry which is preliminary data.</text>
</comment>
<evidence type="ECO:0000313" key="5">
    <source>
        <dbReference type="EMBL" id="MBB3117303.1"/>
    </source>
</evidence>
<keyword evidence="1" id="KW-0489">Methyltransferase</keyword>
<dbReference type="Gene3D" id="3.40.50.150">
    <property type="entry name" value="Vaccinia Virus protein VP39"/>
    <property type="match status" value="2"/>
</dbReference>
<keyword evidence="6" id="KW-1185">Reference proteome</keyword>
<dbReference type="AlphaFoldDB" id="A0A7W5B6H7"/>
<dbReference type="GO" id="GO:0032259">
    <property type="term" value="P:methylation"/>
    <property type="evidence" value="ECO:0007669"/>
    <property type="project" value="UniProtKB-KW"/>
</dbReference>
<dbReference type="Proteomes" id="UP000541535">
    <property type="component" value="Unassembled WGS sequence"/>
</dbReference>
<evidence type="ECO:0000313" key="6">
    <source>
        <dbReference type="Proteomes" id="UP000541535"/>
    </source>
</evidence>
<dbReference type="InterPro" id="IPR002941">
    <property type="entry name" value="DNA_methylase_N4/N6"/>
</dbReference>
<sequence length="369" mass="41215">MDNNSWLLLQEQEAGHRLAPDLAARDPFGARDCGWVEQMRPFIRQFCPEGGVLLDPFCGFGTTLMAAHLEGRRGIGVELEPARAGIAQERMDRAGAVRQTVLAGDIIKAAAQLPPIDLLLTNIPYFGCRWPEEGEAQLYNSTTYAEFLEQIYLVFKGLKPLVREGGYVIVMAENLRIGQHFVPMAWDVARILSERYDLVDERILLYERARQPLPALQVQSNRAHEYALIARKQARAIDLQESLSCVRALAAAFPDIVVYGSYAHWLHGEALERLPSDVDLLVPDDLEQLKKLVCWFEAQGFQIARWGAPLASHAVPLAANAAHYFRAQRLRASGELCVIDVCFEDAQLSYPAALSQAITFGGIKVMPFR</sequence>
<dbReference type="PRINTS" id="PR00508">
    <property type="entry name" value="S21N4MTFRASE"/>
</dbReference>
<keyword evidence="2" id="KW-0808">Transferase</keyword>
<feature type="domain" description="DNA methylase N-4/N-6" evidence="4">
    <location>
        <begin position="38"/>
        <end position="88"/>
    </location>
</feature>
<dbReference type="CDD" id="cd02440">
    <property type="entry name" value="AdoMet_MTases"/>
    <property type="match status" value="1"/>
</dbReference>
<dbReference type="GO" id="GO:0003677">
    <property type="term" value="F:DNA binding"/>
    <property type="evidence" value="ECO:0007669"/>
    <property type="project" value="InterPro"/>
</dbReference>
<accession>A0A7W5B6H7</accession>
<evidence type="ECO:0000256" key="1">
    <source>
        <dbReference type="ARBA" id="ARBA00022603"/>
    </source>
</evidence>
<evidence type="ECO:0000259" key="4">
    <source>
        <dbReference type="Pfam" id="PF01555"/>
    </source>
</evidence>
<dbReference type="EMBL" id="JACHXD010000001">
    <property type="protein sequence ID" value="MBB3117303.1"/>
    <property type="molecule type" value="Genomic_DNA"/>
</dbReference>
<gene>
    <name evidence="5" type="ORF">FHS03_000322</name>
</gene>
<evidence type="ECO:0000256" key="3">
    <source>
        <dbReference type="RuleBase" id="RU362026"/>
    </source>
</evidence>
<name>A0A7W5B6H7_9BURK</name>
<dbReference type="RefSeq" id="WP_183439267.1">
    <property type="nucleotide sequence ID" value="NZ_JACHXD010000001.1"/>
</dbReference>